<evidence type="ECO:0000313" key="2">
    <source>
        <dbReference type="Proteomes" id="UP000257109"/>
    </source>
</evidence>
<gene>
    <name evidence="1" type="ORF">CR513_19348</name>
</gene>
<dbReference type="EMBL" id="QJKJ01003562">
    <property type="protein sequence ID" value="RDX97843.1"/>
    <property type="molecule type" value="Genomic_DNA"/>
</dbReference>
<name>A0A371H593_MUCPR</name>
<proteinExistence type="predicted"/>
<comment type="caution">
    <text evidence="1">The sequence shown here is derived from an EMBL/GenBank/DDBJ whole genome shotgun (WGS) entry which is preliminary data.</text>
</comment>
<dbReference type="Proteomes" id="UP000257109">
    <property type="component" value="Unassembled WGS sequence"/>
</dbReference>
<sequence length="135" mass="15518">MELFVPTCQFLMARAFSNDVSGWGVIFGFQEVLKIIKNDIQEVEVNVAEVQRVVYKESKKKDCKALFLIQQCVDSTNFEKISHGGACKIKKVKPQSLRRQYELLFINDQESIGNYFTRIQMLVNSMKACGEKLLD</sequence>
<feature type="non-terminal residue" evidence="1">
    <location>
        <position position="1"/>
    </location>
</feature>
<keyword evidence="2" id="KW-1185">Reference proteome</keyword>
<organism evidence="1 2">
    <name type="scientific">Mucuna pruriens</name>
    <name type="common">Velvet bean</name>
    <name type="synonym">Dolichos pruriens</name>
    <dbReference type="NCBI Taxonomy" id="157652"/>
    <lineage>
        <taxon>Eukaryota</taxon>
        <taxon>Viridiplantae</taxon>
        <taxon>Streptophyta</taxon>
        <taxon>Embryophyta</taxon>
        <taxon>Tracheophyta</taxon>
        <taxon>Spermatophyta</taxon>
        <taxon>Magnoliopsida</taxon>
        <taxon>eudicotyledons</taxon>
        <taxon>Gunneridae</taxon>
        <taxon>Pentapetalae</taxon>
        <taxon>rosids</taxon>
        <taxon>fabids</taxon>
        <taxon>Fabales</taxon>
        <taxon>Fabaceae</taxon>
        <taxon>Papilionoideae</taxon>
        <taxon>50 kb inversion clade</taxon>
        <taxon>NPAAA clade</taxon>
        <taxon>indigoferoid/millettioid clade</taxon>
        <taxon>Phaseoleae</taxon>
        <taxon>Mucuna</taxon>
    </lineage>
</organism>
<dbReference type="AlphaFoldDB" id="A0A371H593"/>
<evidence type="ECO:0000313" key="1">
    <source>
        <dbReference type="EMBL" id="RDX97843.1"/>
    </source>
</evidence>
<accession>A0A371H593</accession>
<protein>
    <submittedName>
        <fullName evidence="1">Uncharacterized protein</fullName>
    </submittedName>
</protein>
<reference evidence="1" key="1">
    <citation type="submission" date="2018-05" db="EMBL/GenBank/DDBJ databases">
        <title>Draft genome of Mucuna pruriens seed.</title>
        <authorList>
            <person name="Nnadi N.E."/>
            <person name="Vos R."/>
            <person name="Hasami M.H."/>
            <person name="Devisetty U.K."/>
            <person name="Aguiy J.C."/>
        </authorList>
    </citation>
    <scope>NUCLEOTIDE SEQUENCE [LARGE SCALE GENOMIC DNA]</scope>
    <source>
        <strain evidence="1">JCA_2017</strain>
    </source>
</reference>
<dbReference type="OrthoDB" id="1679989at2759"/>